<dbReference type="Proteomes" id="UP000075243">
    <property type="component" value="Chromosome 2"/>
</dbReference>
<dbReference type="Pfam" id="PF00201">
    <property type="entry name" value="UDPGT"/>
    <property type="match status" value="1"/>
</dbReference>
<dbReference type="Gene3D" id="3.40.50.2000">
    <property type="entry name" value="Glycogen Phosphorylase B"/>
    <property type="match status" value="3"/>
</dbReference>
<dbReference type="GO" id="GO:0080044">
    <property type="term" value="F:quercetin 7-O-glucosyltransferase activity"/>
    <property type="evidence" value="ECO:0007669"/>
    <property type="project" value="TreeGrafter"/>
</dbReference>
<organism evidence="4 5">
    <name type="scientific">Cajanus cajan</name>
    <name type="common">Pigeon pea</name>
    <name type="synonym">Cajanus indicus</name>
    <dbReference type="NCBI Taxonomy" id="3821"/>
    <lineage>
        <taxon>Eukaryota</taxon>
        <taxon>Viridiplantae</taxon>
        <taxon>Streptophyta</taxon>
        <taxon>Embryophyta</taxon>
        <taxon>Tracheophyta</taxon>
        <taxon>Spermatophyta</taxon>
        <taxon>Magnoliopsida</taxon>
        <taxon>eudicotyledons</taxon>
        <taxon>Gunneridae</taxon>
        <taxon>Pentapetalae</taxon>
        <taxon>rosids</taxon>
        <taxon>fabids</taxon>
        <taxon>Fabales</taxon>
        <taxon>Fabaceae</taxon>
        <taxon>Papilionoideae</taxon>
        <taxon>50 kb inversion clade</taxon>
        <taxon>NPAAA clade</taxon>
        <taxon>indigoferoid/millettioid clade</taxon>
        <taxon>Phaseoleae</taxon>
        <taxon>Cajanus</taxon>
    </lineage>
</organism>
<evidence type="ECO:0000256" key="3">
    <source>
        <dbReference type="ARBA" id="ARBA00022679"/>
    </source>
</evidence>
<dbReference type="SUPFAM" id="SSF53756">
    <property type="entry name" value="UDP-Glycosyltransferase/glycogen phosphorylase"/>
    <property type="match status" value="2"/>
</dbReference>
<dbReference type="FunFam" id="3.40.50.2000:FF:000152">
    <property type="entry name" value="Glycosyltransferase"/>
    <property type="match status" value="1"/>
</dbReference>
<dbReference type="EMBL" id="CM003604">
    <property type="protein sequence ID" value="KYP72912.1"/>
    <property type="molecule type" value="Genomic_DNA"/>
</dbReference>
<dbReference type="GO" id="GO:0080043">
    <property type="term" value="F:quercetin 3-O-glucosyltransferase activity"/>
    <property type="evidence" value="ECO:0007669"/>
    <property type="project" value="TreeGrafter"/>
</dbReference>
<sequence length="502" mass="56602">MDDRNQTPATIAGHVVAMPYPGRGHVNPMMNLCKLLLSKNSDILVTFVVTEEWFGFIASDPKPENIRFATIPNVIPSEHVRANDFVAFLEAVMVKMDAPFQDLLHRLHPPPTVIIYDTYLSWVVRVANRTNIPVASFFPMSASFFAVLKHYHLLQQNGHYPVNVSEDGEKRVDYIPGNSSIRLADFPLHDESWRSRKLLELALNHVPWVHKSQYLLFPSIYELEPRAIDALKAEFSIPIYTVGPAIPYFGNGHIGASKHGYFEWLDNQPSGSVLYISQGSFLSVSSAQIDEIAAGVRESGVRFLWVQGKESDRLKEMCGDKGVVLGWCDQMRVLQHHAIGGFWSHCGWNSTREGVYCGVPFLAFPIFMDQPLNVKNSSNVTAKQSFTDAWVQANISKPDNIRLRSIPNVVPSELTRANDHLAFMEAVMSKMEAPFDHLLHRLQPPPTLILADTFLYWAVAVGNRRNVPVASFWTMSASIFSVLHHHHLLEQHAHYPLNFSGN</sequence>
<evidence type="ECO:0000256" key="2">
    <source>
        <dbReference type="ARBA" id="ARBA00022676"/>
    </source>
</evidence>
<proteinExistence type="inferred from homology"/>
<evidence type="ECO:0000313" key="4">
    <source>
        <dbReference type="EMBL" id="KYP72912.1"/>
    </source>
</evidence>
<dbReference type="CDD" id="cd03784">
    <property type="entry name" value="GT1_Gtf-like"/>
    <property type="match status" value="1"/>
</dbReference>
<evidence type="ECO:0000313" key="5">
    <source>
        <dbReference type="Proteomes" id="UP000075243"/>
    </source>
</evidence>
<name>A0A151U0R1_CAJCA</name>
<comment type="similarity">
    <text evidence="1">Belongs to the UDP-glycosyltransferase family.</text>
</comment>
<reference evidence="4 5" key="1">
    <citation type="journal article" date="2012" name="Nat. Biotechnol.">
        <title>Draft genome sequence of pigeonpea (Cajanus cajan), an orphan legume crop of resource-poor farmers.</title>
        <authorList>
            <person name="Varshney R.K."/>
            <person name="Chen W."/>
            <person name="Li Y."/>
            <person name="Bharti A.K."/>
            <person name="Saxena R.K."/>
            <person name="Schlueter J.A."/>
            <person name="Donoghue M.T."/>
            <person name="Azam S."/>
            <person name="Fan G."/>
            <person name="Whaley A.M."/>
            <person name="Farmer A.D."/>
            <person name="Sheridan J."/>
            <person name="Iwata A."/>
            <person name="Tuteja R."/>
            <person name="Penmetsa R.V."/>
            <person name="Wu W."/>
            <person name="Upadhyaya H.D."/>
            <person name="Yang S.P."/>
            <person name="Shah T."/>
            <person name="Saxena K.B."/>
            <person name="Michael T."/>
            <person name="McCombie W.R."/>
            <person name="Yang B."/>
            <person name="Zhang G."/>
            <person name="Yang H."/>
            <person name="Wang J."/>
            <person name="Spillane C."/>
            <person name="Cook D.R."/>
            <person name="May G.D."/>
            <person name="Xu X."/>
            <person name="Jackson S.A."/>
        </authorList>
    </citation>
    <scope>NUCLEOTIDE SEQUENCE [LARGE SCALE GENOMIC DNA]</scope>
    <source>
        <strain evidence="5">cv. Asha</strain>
    </source>
</reference>
<dbReference type="InterPro" id="IPR002213">
    <property type="entry name" value="UDP_glucos_trans"/>
</dbReference>
<accession>A0A151U0R1</accession>
<keyword evidence="2" id="KW-0328">Glycosyltransferase</keyword>
<keyword evidence="5" id="KW-1185">Reference proteome</keyword>
<dbReference type="Gramene" id="C.cajan_05383.t">
    <property type="protein sequence ID" value="C.cajan_05383.t"/>
    <property type="gene ID" value="C.cajan_05383"/>
</dbReference>
<dbReference type="AlphaFoldDB" id="A0A151U0R1"/>
<dbReference type="PANTHER" id="PTHR11926:SF1395">
    <property type="entry name" value="GLYCOSYLTRANSFERASE"/>
    <property type="match status" value="1"/>
</dbReference>
<dbReference type="OMA" id="ACDEDNT"/>
<dbReference type="PANTHER" id="PTHR11926">
    <property type="entry name" value="GLUCOSYL/GLUCURONOSYL TRANSFERASES"/>
    <property type="match status" value="1"/>
</dbReference>
<evidence type="ECO:0000256" key="1">
    <source>
        <dbReference type="ARBA" id="ARBA00009995"/>
    </source>
</evidence>
<keyword evidence="3" id="KW-0808">Transferase</keyword>
<protein>
    <submittedName>
        <fullName evidence="4">Cytokinin-O-glucosyltransferase 2</fullName>
    </submittedName>
</protein>
<gene>
    <name evidence="4" type="ORF">KK1_005516</name>
</gene>